<evidence type="ECO:0000256" key="2">
    <source>
        <dbReference type="SAM" id="SignalP"/>
    </source>
</evidence>
<feature type="domain" description="Organic solvent tolerance-like N-terminal" evidence="3">
    <location>
        <begin position="184"/>
        <end position="250"/>
    </location>
</feature>
<evidence type="ECO:0000256" key="1">
    <source>
        <dbReference type="SAM" id="MobiDB-lite"/>
    </source>
</evidence>
<evidence type="ECO:0000313" key="5">
    <source>
        <dbReference type="Proteomes" id="UP000886744"/>
    </source>
</evidence>
<accession>A0A9D1J759</accession>
<proteinExistence type="predicted"/>
<reference evidence="4" key="2">
    <citation type="journal article" date="2021" name="PeerJ">
        <title>Extensive microbial diversity within the chicken gut microbiome revealed by metagenomics and culture.</title>
        <authorList>
            <person name="Gilroy R."/>
            <person name="Ravi A."/>
            <person name="Getino M."/>
            <person name="Pursley I."/>
            <person name="Horton D.L."/>
            <person name="Alikhan N.F."/>
            <person name="Baker D."/>
            <person name="Gharbi K."/>
            <person name="Hall N."/>
            <person name="Watson M."/>
            <person name="Adriaenssens E.M."/>
            <person name="Foster-Nyarko E."/>
            <person name="Jarju S."/>
            <person name="Secka A."/>
            <person name="Antonio M."/>
            <person name="Oren A."/>
            <person name="Chaudhuri R.R."/>
            <person name="La Ragione R."/>
            <person name="Hildebrand F."/>
            <person name="Pallen M.J."/>
        </authorList>
    </citation>
    <scope>NUCLEOTIDE SEQUENCE</scope>
    <source>
        <strain evidence="4">ChiHjej13B12-12457</strain>
    </source>
</reference>
<feature type="region of interest" description="Disordered" evidence="1">
    <location>
        <begin position="347"/>
        <end position="401"/>
    </location>
</feature>
<feature type="chain" id="PRO_5039071834" description="Organic solvent tolerance-like N-terminal domain-containing protein" evidence="2">
    <location>
        <begin position="22"/>
        <end position="683"/>
    </location>
</feature>
<dbReference type="EMBL" id="DVHI01000096">
    <property type="protein sequence ID" value="HIR63370.1"/>
    <property type="molecule type" value="Genomic_DNA"/>
</dbReference>
<evidence type="ECO:0000313" key="4">
    <source>
        <dbReference type="EMBL" id="HIR63370.1"/>
    </source>
</evidence>
<dbReference type="AlphaFoldDB" id="A0A9D1J759"/>
<dbReference type="Pfam" id="PF13100">
    <property type="entry name" value="OstA_2"/>
    <property type="match status" value="2"/>
</dbReference>
<comment type="caution">
    <text evidence="4">The sequence shown here is derived from an EMBL/GenBank/DDBJ whole genome shotgun (WGS) entry which is preliminary data.</text>
</comment>
<feature type="compositionally biased region" description="Low complexity" evidence="1">
    <location>
        <begin position="356"/>
        <end position="385"/>
    </location>
</feature>
<dbReference type="Proteomes" id="UP000886744">
    <property type="component" value="Unassembled WGS sequence"/>
</dbReference>
<gene>
    <name evidence="4" type="ORF">IAC94_07625</name>
</gene>
<sequence>MRRVSILTAVLIALPFLTLHAQDGHDSGQQDRDSLVRLLQADLARLVEIDGKEYRKVVGDAVFLHNDTYLYCDSAYWNVADEYIDAIGSIRIVQENTVLTGDSIKYVIPENTAKFRGHLVELIDRDSNVLRTNFLDYNTKDSTALFYRGGAMRDSDGNLIESLTGTYSSPLERFDFIGSVEMFSDSLFFVCDTLNYDTRNETARFRGNTQGWYGDNTISSGAGRYERTVEKLYFRKNVHILTEDYEMWSDSLYYDRLTEYSLLLGNVQLLDTVDNAIALAGELRYWNEPRRAELYRQPALVVIDENEEGVRDSVFMSSDTLIYYTMRMCDVDSAVVEAAEERYRSALVDPMEQSKKSAGTAGAGRSASSSSGAASRTQAQSSAASLRQPGPGTLPSPFIPAEDTLMTAPPAVVQDSLTVAGLDSLSLPDSVSVVDSLMLPPPPDTTEVSFVEAYHHVRIYKSDIQVRCDSLLFTSIDSIARLFTEPVLWYEIKSQITADSMQFLFRNQTLDRGYLFANAFVISEEVPEKYYHQIKSPEMIGYFVNSQVSRFDALGGVTAMFYVAEDSVITTMNQKECRLMTGRLKDGQVQRILYTENIKSDAYPVWDLAQEKSRLRDFNWMPDLRPSSRYDVTARGVRPSRRSESVPSPNFPSFKYAEKYFKGYMKGIMREIDSRKPLIWVER</sequence>
<feature type="domain" description="Organic solvent tolerance-like N-terminal" evidence="3">
    <location>
        <begin position="35"/>
        <end position="182"/>
    </location>
</feature>
<organism evidence="4 5">
    <name type="scientific">Candidatus Coprenecus avistercoris</name>
    <dbReference type="NCBI Taxonomy" id="2840730"/>
    <lineage>
        <taxon>Bacteria</taxon>
        <taxon>Pseudomonadati</taxon>
        <taxon>Bacteroidota</taxon>
        <taxon>Bacteroidia</taxon>
        <taxon>Bacteroidales</taxon>
        <taxon>Rikenellaceae</taxon>
        <taxon>Rikenellaceae incertae sedis</taxon>
        <taxon>Candidatus Coprenecus</taxon>
    </lineage>
</organism>
<name>A0A9D1J759_9BACT</name>
<feature type="signal peptide" evidence="2">
    <location>
        <begin position="1"/>
        <end position="21"/>
    </location>
</feature>
<evidence type="ECO:0000259" key="3">
    <source>
        <dbReference type="Pfam" id="PF13100"/>
    </source>
</evidence>
<dbReference type="InterPro" id="IPR005653">
    <property type="entry name" value="OstA-like_N"/>
</dbReference>
<keyword evidence="2" id="KW-0732">Signal</keyword>
<protein>
    <recommendedName>
        <fullName evidence="3">Organic solvent tolerance-like N-terminal domain-containing protein</fullName>
    </recommendedName>
</protein>
<reference evidence="4" key="1">
    <citation type="submission" date="2020-10" db="EMBL/GenBank/DDBJ databases">
        <authorList>
            <person name="Gilroy R."/>
        </authorList>
    </citation>
    <scope>NUCLEOTIDE SEQUENCE</scope>
    <source>
        <strain evidence="4">ChiHjej13B12-12457</strain>
    </source>
</reference>